<dbReference type="GO" id="GO:0051603">
    <property type="term" value="P:proteolysis involved in protein catabolic process"/>
    <property type="evidence" value="ECO:0007669"/>
    <property type="project" value="TreeGrafter"/>
</dbReference>
<dbReference type="FunFam" id="3.30.830.10:FF:000004">
    <property type="entry name" value="Putative insulin-degrading enzyme"/>
    <property type="match status" value="1"/>
</dbReference>
<protein>
    <submittedName>
        <fullName evidence="9">Insulin-degrading enzyme</fullName>
    </submittedName>
</protein>
<dbReference type="AlphaFoldDB" id="A0AA35QTW5"/>
<dbReference type="InterPro" id="IPR011765">
    <property type="entry name" value="Pept_M16_N"/>
</dbReference>
<dbReference type="PANTHER" id="PTHR43690">
    <property type="entry name" value="NARDILYSIN"/>
    <property type="match status" value="1"/>
</dbReference>
<gene>
    <name evidence="9" type="ORF">GBAR_LOCUS775</name>
</gene>
<sequence length="345" mass="39257">MPVVRQEEECIHKSPLDTRKYRHLTLDNELQAILVSDSTTEKAAASLSVRVGYLCDPEEIPGLAHFCEHMLFLGTEKYPSENSYREFLSQNAGASNAMTSAEFTTFFFDIDWEHLRGALDRFAQFFQSPLFNASATDREVKAVDSENDRNLQEDAWRIQQVLRHLSKHDHPHRKFGTGNSATLDRRPRELDLDVREELRKFHSGHYSSNLMRLAVIGREDLDELTSLVEELFSPVLNKNKPVPVFPDHPYSPEDLQLWIECVPVKELRQLMIEFPIPDLHDYYYCDPILYVSHLIGHEGGGSLFAHLKSKGWCNTLTAGPTAGAKGYSFFAVRMVLSSQGEGTGL</sequence>
<dbReference type="GO" id="GO:0004222">
    <property type="term" value="F:metalloendopeptidase activity"/>
    <property type="evidence" value="ECO:0007669"/>
    <property type="project" value="InterPro"/>
</dbReference>
<keyword evidence="5" id="KW-0862">Zinc</keyword>
<dbReference type="Pfam" id="PF00675">
    <property type="entry name" value="Peptidase_M16"/>
    <property type="match status" value="1"/>
</dbReference>
<dbReference type="PROSITE" id="PS00143">
    <property type="entry name" value="INSULINASE"/>
    <property type="match status" value="1"/>
</dbReference>
<dbReference type="SUPFAM" id="SSF63411">
    <property type="entry name" value="LuxS/MPP-like metallohydrolase"/>
    <property type="match status" value="2"/>
</dbReference>
<keyword evidence="2" id="KW-0645">Protease</keyword>
<evidence type="ECO:0000256" key="5">
    <source>
        <dbReference type="ARBA" id="ARBA00022833"/>
    </source>
</evidence>
<evidence type="ECO:0000259" key="8">
    <source>
        <dbReference type="Pfam" id="PF05193"/>
    </source>
</evidence>
<organism evidence="9 10">
    <name type="scientific">Geodia barretti</name>
    <name type="common">Barrett's horny sponge</name>
    <dbReference type="NCBI Taxonomy" id="519541"/>
    <lineage>
        <taxon>Eukaryota</taxon>
        <taxon>Metazoa</taxon>
        <taxon>Porifera</taxon>
        <taxon>Demospongiae</taxon>
        <taxon>Heteroscleromorpha</taxon>
        <taxon>Tetractinellida</taxon>
        <taxon>Astrophorina</taxon>
        <taxon>Geodiidae</taxon>
        <taxon>Geodia</taxon>
    </lineage>
</organism>
<evidence type="ECO:0000256" key="1">
    <source>
        <dbReference type="ARBA" id="ARBA00007261"/>
    </source>
</evidence>
<comment type="caution">
    <text evidence="9">The sequence shown here is derived from an EMBL/GenBank/DDBJ whole genome shotgun (WGS) entry which is preliminary data.</text>
</comment>
<name>A0AA35QTW5_GEOBA</name>
<evidence type="ECO:0000256" key="2">
    <source>
        <dbReference type="ARBA" id="ARBA00022670"/>
    </source>
</evidence>
<accession>A0AA35QTW5</accession>
<evidence type="ECO:0000256" key="3">
    <source>
        <dbReference type="ARBA" id="ARBA00022723"/>
    </source>
</evidence>
<dbReference type="EMBL" id="CASHTH010000121">
    <property type="protein sequence ID" value="CAI7991551.1"/>
    <property type="molecule type" value="Genomic_DNA"/>
</dbReference>
<evidence type="ECO:0000313" key="10">
    <source>
        <dbReference type="Proteomes" id="UP001174909"/>
    </source>
</evidence>
<evidence type="ECO:0000313" key="9">
    <source>
        <dbReference type="EMBL" id="CAI7991551.1"/>
    </source>
</evidence>
<reference evidence="9" key="1">
    <citation type="submission" date="2023-03" db="EMBL/GenBank/DDBJ databases">
        <authorList>
            <person name="Steffen K."/>
            <person name="Cardenas P."/>
        </authorList>
    </citation>
    <scope>NUCLEOTIDE SEQUENCE</scope>
</reference>
<dbReference type="GO" id="GO:0005739">
    <property type="term" value="C:mitochondrion"/>
    <property type="evidence" value="ECO:0007669"/>
    <property type="project" value="TreeGrafter"/>
</dbReference>
<proteinExistence type="inferred from homology"/>
<dbReference type="PANTHER" id="PTHR43690:SF18">
    <property type="entry name" value="INSULIN-DEGRADING ENZYME-RELATED"/>
    <property type="match status" value="1"/>
</dbReference>
<keyword evidence="6" id="KW-0482">Metalloprotease</keyword>
<evidence type="ECO:0000259" key="7">
    <source>
        <dbReference type="Pfam" id="PF00675"/>
    </source>
</evidence>
<dbReference type="Gene3D" id="3.30.830.10">
    <property type="entry name" value="Metalloenzyme, LuxS/M16 peptidase-like"/>
    <property type="match status" value="2"/>
</dbReference>
<feature type="domain" description="Peptidase M16 C-terminal" evidence="8">
    <location>
        <begin position="195"/>
        <end position="339"/>
    </location>
</feature>
<evidence type="ECO:0000256" key="4">
    <source>
        <dbReference type="ARBA" id="ARBA00022801"/>
    </source>
</evidence>
<dbReference type="InterPro" id="IPR001431">
    <property type="entry name" value="Pept_M16_Zn_BS"/>
</dbReference>
<dbReference type="InterPro" id="IPR011249">
    <property type="entry name" value="Metalloenz_LuxS/M16"/>
</dbReference>
<comment type="similarity">
    <text evidence="1">Belongs to the peptidase M16 family.</text>
</comment>
<dbReference type="GO" id="GO:0005829">
    <property type="term" value="C:cytosol"/>
    <property type="evidence" value="ECO:0007669"/>
    <property type="project" value="TreeGrafter"/>
</dbReference>
<keyword evidence="4" id="KW-0378">Hydrolase</keyword>
<dbReference type="GO" id="GO:0046872">
    <property type="term" value="F:metal ion binding"/>
    <property type="evidence" value="ECO:0007669"/>
    <property type="project" value="UniProtKB-KW"/>
</dbReference>
<dbReference type="Pfam" id="PF05193">
    <property type="entry name" value="Peptidase_M16_C"/>
    <property type="match status" value="1"/>
</dbReference>
<dbReference type="InterPro" id="IPR007863">
    <property type="entry name" value="Peptidase_M16_C"/>
</dbReference>
<keyword evidence="3" id="KW-0479">Metal-binding</keyword>
<evidence type="ECO:0000256" key="6">
    <source>
        <dbReference type="ARBA" id="ARBA00023049"/>
    </source>
</evidence>
<dbReference type="InterPro" id="IPR050626">
    <property type="entry name" value="Peptidase_M16"/>
</dbReference>
<dbReference type="GO" id="GO:0043171">
    <property type="term" value="P:peptide catabolic process"/>
    <property type="evidence" value="ECO:0007669"/>
    <property type="project" value="TreeGrafter"/>
</dbReference>
<feature type="domain" description="Peptidase M16 N-terminal" evidence="7">
    <location>
        <begin position="33"/>
        <end position="167"/>
    </location>
</feature>
<dbReference type="Proteomes" id="UP001174909">
    <property type="component" value="Unassembled WGS sequence"/>
</dbReference>
<keyword evidence="10" id="KW-1185">Reference proteome</keyword>